<keyword evidence="1" id="KW-0732">Signal</keyword>
<gene>
    <name evidence="2" type="ORF">EPI11_07885</name>
</gene>
<dbReference type="OrthoDB" id="1346471at2"/>
<accession>A0A3S3QSR8</accession>
<evidence type="ECO:0000313" key="3">
    <source>
        <dbReference type="Proteomes" id="UP000287527"/>
    </source>
</evidence>
<dbReference type="EMBL" id="SBII01000004">
    <property type="protein sequence ID" value="RWX00933.1"/>
    <property type="molecule type" value="Genomic_DNA"/>
</dbReference>
<evidence type="ECO:0000313" key="2">
    <source>
        <dbReference type="EMBL" id="RWX00933.1"/>
    </source>
</evidence>
<evidence type="ECO:0000256" key="1">
    <source>
        <dbReference type="SAM" id="SignalP"/>
    </source>
</evidence>
<proteinExistence type="predicted"/>
<sequence>MKKLLLTALLFTTLLQAQDKAFIDGLSKMDFDQAKSFANEIVASSRTKWVPLYDKENDKSAAIWFVDASLSPERIDKIKSGKSVCETGECLKVAFTAFYEGENKNLEVKGTKKYKFNSVVMKYLDIFPVWQKYFQPTADVSSLPDNYKLQDYKQGNTLYKFKQENTPYWSLTKFY</sequence>
<feature type="signal peptide" evidence="1">
    <location>
        <begin position="1"/>
        <end position="17"/>
    </location>
</feature>
<dbReference type="AlphaFoldDB" id="A0A3S3QSR8"/>
<dbReference type="RefSeq" id="WP_128389415.1">
    <property type="nucleotide sequence ID" value="NZ_SBII01000004.1"/>
</dbReference>
<keyword evidence="3" id="KW-1185">Reference proteome</keyword>
<dbReference type="Proteomes" id="UP000287527">
    <property type="component" value="Unassembled WGS sequence"/>
</dbReference>
<name>A0A3S3QSR8_9FLAO</name>
<feature type="chain" id="PRO_5018646513" evidence="1">
    <location>
        <begin position="18"/>
        <end position="175"/>
    </location>
</feature>
<comment type="caution">
    <text evidence="2">The sequence shown here is derived from an EMBL/GenBank/DDBJ whole genome shotgun (WGS) entry which is preliminary data.</text>
</comment>
<reference evidence="2 3" key="1">
    <citation type="submission" date="2019-01" db="EMBL/GenBank/DDBJ databases">
        <title>Flavobacterium sp. nov.,isolated from freshwater.</title>
        <authorList>
            <person name="Zhang R."/>
            <person name="Du Z.-J."/>
        </authorList>
    </citation>
    <scope>NUCLEOTIDE SEQUENCE [LARGE SCALE GENOMIC DNA]</scope>
    <source>
        <strain evidence="2 3">1E403</strain>
    </source>
</reference>
<organism evidence="2 3">
    <name type="scientific">Flavobacterium cerinum</name>
    <dbReference type="NCBI Taxonomy" id="2502784"/>
    <lineage>
        <taxon>Bacteria</taxon>
        <taxon>Pseudomonadati</taxon>
        <taxon>Bacteroidota</taxon>
        <taxon>Flavobacteriia</taxon>
        <taxon>Flavobacteriales</taxon>
        <taxon>Flavobacteriaceae</taxon>
        <taxon>Flavobacterium</taxon>
    </lineage>
</organism>
<protein>
    <submittedName>
        <fullName evidence="2">Uncharacterized protein</fullName>
    </submittedName>
</protein>